<accession>A0A9X2Q5A0</accession>
<keyword evidence="2" id="KW-0808">Transferase</keyword>
<reference evidence="5" key="1">
    <citation type="submission" date="2022-08" db="EMBL/GenBank/DDBJ databases">
        <title>Genomic Encyclopedia of Type Strains, Phase V (KMG-V): Genome sequencing to study the core and pangenomes of soil and plant-associated prokaryotes.</title>
        <authorList>
            <person name="Whitman W."/>
        </authorList>
    </citation>
    <scope>NUCLEOTIDE SEQUENCE</scope>
    <source>
        <strain evidence="5">SP3049</strain>
    </source>
</reference>
<keyword evidence="1" id="KW-0328">Glycosyltransferase</keyword>
<dbReference type="AlphaFoldDB" id="A0A9X2Q5A0"/>
<organism evidence="5 6">
    <name type="scientific">Salinibacter ruber</name>
    <dbReference type="NCBI Taxonomy" id="146919"/>
    <lineage>
        <taxon>Bacteria</taxon>
        <taxon>Pseudomonadati</taxon>
        <taxon>Rhodothermota</taxon>
        <taxon>Rhodothermia</taxon>
        <taxon>Rhodothermales</taxon>
        <taxon>Salinibacteraceae</taxon>
        <taxon>Salinibacter</taxon>
    </lineage>
</organism>
<proteinExistence type="predicted"/>
<comment type="caution">
    <text evidence="5">The sequence shown here is derived from an EMBL/GenBank/DDBJ whole genome shotgun (WGS) entry which is preliminary data.</text>
</comment>
<keyword evidence="3" id="KW-0325">Glycoprotein</keyword>
<dbReference type="EMBL" id="JANUAE010000019">
    <property type="protein sequence ID" value="MCS3711872.1"/>
    <property type="molecule type" value="Genomic_DNA"/>
</dbReference>
<feature type="domain" description="Glycosyltransferase 61 catalytic" evidence="4">
    <location>
        <begin position="146"/>
        <end position="317"/>
    </location>
</feature>
<dbReference type="GO" id="GO:0016757">
    <property type="term" value="F:glycosyltransferase activity"/>
    <property type="evidence" value="ECO:0007669"/>
    <property type="project" value="UniProtKB-KW"/>
</dbReference>
<gene>
    <name evidence="5" type="ORF">GGP61_003507</name>
</gene>
<evidence type="ECO:0000256" key="3">
    <source>
        <dbReference type="ARBA" id="ARBA00023180"/>
    </source>
</evidence>
<dbReference type="PANTHER" id="PTHR20961">
    <property type="entry name" value="GLYCOSYLTRANSFERASE"/>
    <property type="match status" value="1"/>
</dbReference>
<evidence type="ECO:0000313" key="6">
    <source>
        <dbReference type="Proteomes" id="UP001155057"/>
    </source>
</evidence>
<dbReference type="RefSeq" id="WP_259124581.1">
    <property type="nucleotide sequence ID" value="NZ_JANUAE010000019.1"/>
</dbReference>
<evidence type="ECO:0000259" key="4">
    <source>
        <dbReference type="Pfam" id="PF04577"/>
    </source>
</evidence>
<dbReference type="Proteomes" id="UP001155057">
    <property type="component" value="Unassembled WGS sequence"/>
</dbReference>
<sequence>MDLFLESLRGFPFSSEWIGPPTGREPSVARWTEGHRHAEFTLLRKERPIERSLPIRVGSGEVHPRFREVRKRPEPRVFLARIPDARVWGDPNVAVITPDDTVLEEVSKDFNRPGREHVVFAQQQLGSTQRLTGRSLLLATTEGRRYFHWMMDVLPRVKIAKQRYGLSDFDHIIVNPITSSFQRETLEKVGVDMSRITETRTDRQIKCEELVVPSLPRSNGQTPAWSVDFLRSVFCTDESQGRDRKIYVSRGRAERRRLRNEQELVGLLSENGYESFRPERHSISEQVCRIAQATHIFAPHGGGLTNLVFCQPNTLIVEVFPSHQNSPCFWQIAECVNADYRYAIEYDGKREPHVEEFEISKSTIERVI</sequence>
<dbReference type="Pfam" id="PF04577">
    <property type="entry name" value="Glyco_transf_61"/>
    <property type="match status" value="1"/>
</dbReference>
<dbReference type="InterPro" id="IPR049625">
    <property type="entry name" value="Glyco_transf_61_cat"/>
</dbReference>
<name>A0A9X2Q5A0_9BACT</name>
<dbReference type="InterPro" id="IPR007657">
    <property type="entry name" value="Glycosyltransferase_61"/>
</dbReference>
<evidence type="ECO:0000256" key="1">
    <source>
        <dbReference type="ARBA" id="ARBA00022676"/>
    </source>
</evidence>
<evidence type="ECO:0000313" key="5">
    <source>
        <dbReference type="EMBL" id="MCS3711872.1"/>
    </source>
</evidence>
<evidence type="ECO:0000256" key="2">
    <source>
        <dbReference type="ARBA" id="ARBA00022679"/>
    </source>
</evidence>
<protein>
    <submittedName>
        <fullName evidence="5">Capsular polysaccharide biosynthesis protein</fullName>
    </submittedName>
</protein>